<keyword evidence="3" id="KW-1185">Reference proteome</keyword>
<evidence type="ECO:0000256" key="1">
    <source>
        <dbReference type="SAM" id="Phobius"/>
    </source>
</evidence>
<evidence type="ECO:0000313" key="3">
    <source>
        <dbReference type="Proteomes" id="UP000032360"/>
    </source>
</evidence>
<organism evidence="2 3">
    <name type="scientific">Acidithrix ferrooxidans</name>
    <dbReference type="NCBI Taxonomy" id="1280514"/>
    <lineage>
        <taxon>Bacteria</taxon>
        <taxon>Bacillati</taxon>
        <taxon>Actinomycetota</taxon>
        <taxon>Acidimicrobiia</taxon>
        <taxon>Acidimicrobiales</taxon>
        <taxon>Acidimicrobiaceae</taxon>
        <taxon>Acidithrix</taxon>
    </lineage>
</organism>
<dbReference type="EMBL" id="JXYS01000062">
    <property type="protein sequence ID" value="KJF17161.1"/>
    <property type="molecule type" value="Genomic_DNA"/>
</dbReference>
<proteinExistence type="predicted"/>
<name>A0A0D8HJ86_9ACTN</name>
<comment type="caution">
    <text evidence="2">The sequence shown here is derived from an EMBL/GenBank/DDBJ whole genome shotgun (WGS) entry which is preliminary data.</text>
</comment>
<protein>
    <submittedName>
        <fullName evidence="2">Uncharacterized protein</fullName>
    </submittedName>
</protein>
<dbReference type="Proteomes" id="UP000032360">
    <property type="component" value="Unassembled WGS sequence"/>
</dbReference>
<keyword evidence="1" id="KW-1133">Transmembrane helix</keyword>
<accession>A0A0D8HJ86</accession>
<feature type="transmembrane region" description="Helical" evidence="1">
    <location>
        <begin position="16"/>
        <end position="37"/>
    </location>
</feature>
<dbReference type="STRING" id="1280514.AXFE_19700"/>
<dbReference type="RefSeq" id="WP_052605620.1">
    <property type="nucleotide sequence ID" value="NZ_JXYS01000062.1"/>
</dbReference>
<evidence type="ECO:0000313" key="2">
    <source>
        <dbReference type="EMBL" id="KJF17161.1"/>
    </source>
</evidence>
<keyword evidence="1" id="KW-0812">Transmembrane</keyword>
<keyword evidence="1" id="KW-0472">Membrane</keyword>
<dbReference type="AlphaFoldDB" id="A0A0D8HJ86"/>
<sequence length="83" mass="9021">MALRLAGSTTELSRRMILAFGSTIGLSTVGLSTVVATKILDKLIAATELILVELVNGALSFDENKTNKVLKVLKHRWNNLALR</sequence>
<reference evidence="2 3" key="1">
    <citation type="submission" date="2015-01" db="EMBL/GenBank/DDBJ databases">
        <title>Draft genome of the acidophilic iron oxidizer Acidithrix ferrooxidans strain Py-F3.</title>
        <authorList>
            <person name="Poehlein A."/>
            <person name="Eisen S."/>
            <person name="Schloemann M."/>
            <person name="Johnson B.D."/>
            <person name="Daniel R."/>
            <person name="Muehling M."/>
        </authorList>
    </citation>
    <scope>NUCLEOTIDE SEQUENCE [LARGE SCALE GENOMIC DNA]</scope>
    <source>
        <strain evidence="2 3">Py-F3</strain>
    </source>
</reference>
<gene>
    <name evidence="2" type="ORF">AXFE_19700</name>
</gene>